<dbReference type="Proteomes" id="UP001240678">
    <property type="component" value="Unassembled WGS sequence"/>
</dbReference>
<dbReference type="GO" id="GO:0016491">
    <property type="term" value="F:oxidoreductase activity"/>
    <property type="evidence" value="ECO:0007669"/>
    <property type="project" value="UniProtKB-KW"/>
</dbReference>
<evidence type="ECO:0000313" key="7">
    <source>
        <dbReference type="EMBL" id="KAK1503883.1"/>
    </source>
</evidence>
<dbReference type="EMBL" id="MOOE01000036">
    <property type="protein sequence ID" value="KAK1503883.1"/>
    <property type="molecule type" value="Genomic_DNA"/>
</dbReference>
<dbReference type="SUPFAM" id="SSF56176">
    <property type="entry name" value="FAD-binding/transporter-associated domain-like"/>
    <property type="match status" value="2"/>
</dbReference>
<feature type="signal peptide" evidence="5">
    <location>
        <begin position="1"/>
        <end position="19"/>
    </location>
</feature>
<evidence type="ECO:0000256" key="2">
    <source>
        <dbReference type="ARBA" id="ARBA00022630"/>
    </source>
</evidence>
<keyword evidence="8" id="KW-1185">Reference proteome</keyword>
<proteinExistence type="inferred from homology"/>
<dbReference type="Gene3D" id="3.40.462.20">
    <property type="match status" value="1"/>
</dbReference>
<dbReference type="InterPro" id="IPR050416">
    <property type="entry name" value="FAD-linked_Oxidoreductase"/>
</dbReference>
<dbReference type="PROSITE" id="PS51387">
    <property type="entry name" value="FAD_PCMH"/>
    <property type="match status" value="1"/>
</dbReference>
<evidence type="ECO:0000313" key="8">
    <source>
        <dbReference type="Proteomes" id="UP001240678"/>
    </source>
</evidence>
<dbReference type="InterPro" id="IPR016169">
    <property type="entry name" value="FAD-bd_PCMH_sub2"/>
</dbReference>
<reference evidence="7 8" key="1">
    <citation type="submission" date="2016-10" db="EMBL/GenBank/DDBJ databases">
        <title>The genome sequence of Colletotrichum fioriniae PJ7.</title>
        <authorList>
            <person name="Baroncelli R."/>
        </authorList>
    </citation>
    <scope>NUCLEOTIDE SEQUENCE [LARGE SCALE GENOMIC DNA]</scope>
    <source>
        <strain evidence="7 8">IMI 309622</strain>
    </source>
</reference>
<dbReference type="RefSeq" id="XP_060304359.1">
    <property type="nucleotide sequence ID" value="XM_060465092.1"/>
</dbReference>
<dbReference type="Gene3D" id="3.30.465.10">
    <property type="match status" value="2"/>
</dbReference>
<keyword evidence="3" id="KW-0274">FAD</keyword>
<evidence type="ECO:0000256" key="4">
    <source>
        <dbReference type="ARBA" id="ARBA00023002"/>
    </source>
</evidence>
<evidence type="ECO:0000256" key="5">
    <source>
        <dbReference type="SAM" id="SignalP"/>
    </source>
</evidence>
<accession>A0AAJ0DS03</accession>
<dbReference type="InterPro" id="IPR036318">
    <property type="entry name" value="FAD-bd_PCMH-like_sf"/>
</dbReference>
<dbReference type="AlphaFoldDB" id="A0AAJ0DS03"/>
<evidence type="ECO:0000256" key="1">
    <source>
        <dbReference type="ARBA" id="ARBA00005466"/>
    </source>
</evidence>
<dbReference type="PANTHER" id="PTHR42973:SF53">
    <property type="entry name" value="FAD-BINDING PCMH-TYPE DOMAIN-CONTAINING PROTEIN-RELATED"/>
    <property type="match status" value="1"/>
</dbReference>
<dbReference type="InterPro" id="IPR016166">
    <property type="entry name" value="FAD-bd_PCMH"/>
</dbReference>
<keyword evidence="5" id="KW-0732">Signal</keyword>
<dbReference type="Pfam" id="PF01565">
    <property type="entry name" value="FAD_binding_4"/>
    <property type="match status" value="1"/>
</dbReference>
<feature type="chain" id="PRO_5042547757" evidence="5">
    <location>
        <begin position="20"/>
        <end position="529"/>
    </location>
</feature>
<comment type="similarity">
    <text evidence="1">Belongs to the oxygen-dependent FAD-linked oxidoreductase family.</text>
</comment>
<dbReference type="InterPro" id="IPR006094">
    <property type="entry name" value="Oxid_FAD_bind_N"/>
</dbReference>
<dbReference type="GO" id="GO:0071949">
    <property type="term" value="F:FAD binding"/>
    <property type="evidence" value="ECO:0007669"/>
    <property type="project" value="InterPro"/>
</dbReference>
<feature type="domain" description="FAD-binding PCMH-type" evidence="6">
    <location>
        <begin position="63"/>
        <end position="264"/>
    </location>
</feature>
<gene>
    <name evidence="7" type="ORF">CCOS01_16958</name>
</gene>
<comment type="caution">
    <text evidence="7">The sequence shown here is derived from an EMBL/GenBank/DDBJ whole genome shotgun (WGS) entry which is preliminary data.</text>
</comment>
<evidence type="ECO:0000259" key="6">
    <source>
        <dbReference type="PROSITE" id="PS51387"/>
    </source>
</evidence>
<keyword evidence="2" id="KW-0285">Flavoprotein</keyword>
<organism evidence="7 8">
    <name type="scientific">Colletotrichum costaricense</name>
    <dbReference type="NCBI Taxonomy" id="1209916"/>
    <lineage>
        <taxon>Eukaryota</taxon>
        <taxon>Fungi</taxon>
        <taxon>Dikarya</taxon>
        <taxon>Ascomycota</taxon>
        <taxon>Pezizomycotina</taxon>
        <taxon>Sordariomycetes</taxon>
        <taxon>Hypocreomycetidae</taxon>
        <taxon>Glomerellales</taxon>
        <taxon>Glomerellaceae</taxon>
        <taxon>Colletotrichum</taxon>
        <taxon>Colletotrichum acutatum species complex</taxon>
    </lineage>
</organism>
<dbReference type="PANTHER" id="PTHR42973">
    <property type="entry name" value="BINDING OXIDOREDUCTASE, PUTATIVE (AFU_ORTHOLOGUE AFUA_1G17690)-RELATED"/>
    <property type="match status" value="1"/>
</dbReference>
<name>A0AAJ0DS03_9PEZI</name>
<protein>
    <submittedName>
        <fullName evidence="7">FAD binding domain-containing protein</fullName>
    </submittedName>
</protein>
<evidence type="ECO:0000256" key="3">
    <source>
        <dbReference type="ARBA" id="ARBA00022827"/>
    </source>
</evidence>
<sequence>MQIFYLAVAFILAATAIESAVVESSEFKCCLALLKDDVLSGKVLTPCNEDFHHRLESYYSANAAEPPRCMVLPQTAEDVARTIQIISARRCPFGMRSGAHSAFSGSNGLRGGITVDLGHMNSTEYDPSTGIASVLPGSNWGNVYSALDPFGVTAVGGRASVVGVGGFTTGGGVCVLCPSACKTVADRAKTSSPQQKKTDSRQYSFHSNRRGFACDNVVNFEVVLANGSIVDANAYENSGLWRALKGGSGNFGFVTRVDVEVVRSTQIWGGITTYDLSKTGDVVDAYVNFVNNMEEDPASQAIVTLLYGQQGLSLVAVLTNSDATSTAPAFREFASIANVSSTARVGSVAEMVPEFTGPTPLGLYANWRTGMTSHSAAVMDFVLRTVPEYTERMQLAAPASNFELLTQFQPVTKSMVTHGDERGGNVLGLGRVVADGPALMWLLALTVDTAENQNLIFPLLLKLERVINKFADDEKLQKDWEFLNYSGLDQKPLLHYGEDIVHFLRNVSLEYDRNRVFQDLRKTGFRIPI</sequence>
<dbReference type="GeneID" id="85348639"/>
<keyword evidence="4" id="KW-0560">Oxidoreductase</keyword>